<name>A0A2K2FIX9_9CLOT</name>
<dbReference type="InterPro" id="IPR036280">
    <property type="entry name" value="Multihaem_cyt_sf"/>
</dbReference>
<keyword evidence="4" id="KW-1185">Reference proteome</keyword>
<gene>
    <name evidence="3" type="ORF">CDQ84_04725</name>
</gene>
<feature type="domain" description="Zinc finger/thioredoxin putative" evidence="2">
    <location>
        <begin position="83"/>
        <end position="113"/>
    </location>
</feature>
<accession>A0A2K2FIX9</accession>
<evidence type="ECO:0000313" key="4">
    <source>
        <dbReference type="Proteomes" id="UP000236151"/>
    </source>
</evidence>
<dbReference type="SUPFAM" id="SSF48695">
    <property type="entry name" value="Multiheme cytochromes"/>
    <property type="match status" value="1"/>
</dbReference>
<dbReference type="InterPro" id="IPR054688">
    <property type="entry name" value="CD1247_N"/>
</dbReference>
<organism evidence="3 4">
    <name type="scientific">Clostridium thermosuccinogenes</name>
    <dbReference type="NCBI Taxonomy" id="84032"/>
    <lineage>
        <taxon>Bacteria</taxon>
        <taxon>Bacillati</taxon>
        <taxon>Bacillota</taxon>
        <taxon>Clostridia</taxon>
        <taxon>Eubacteriales</taxon>
        <taxon>Clostridiaceae</taxon>
        <taxon>Clostridium</taxon>
    </lineage>
</organism>
<dbReference type="Pfam" id="PF13717">
    <property type="entry name" value="Zn_ribbon_4"/>
    <property type="match status" value="1"/>
</dbReference>
<reference evidence="3 4" key="1">
    <citation type="submission" date="2017-06" db="EMBL/GenBank/DDBJ databases">
        <title>Investigating the central metabolism of Clostridium thermosuccinogenes.</title>
        <authorList>
            <person name="Koendjbiharie J.G."/>
            <person name="van Kranenburg R."/>
        </authorList>
    </citation>
    <scope>NUCLEOTIDE SEQUENCE [LARGE SCALE GENOMIC DNA]</scope>
    <source>
        <strain evidence="3 4">DSM 5806</strain>
    </source>
</reference>
<dbReference type="Proteomes" id="UP000236151">
    <property type="component" value="Unassembled WGS sequence"/>
</dbReference>
<evidence type="ECO:0000313" key="3">
    <source>
        <dbReference type="EMBL" id="PNU00735.1"/>
    </source>
</evidence>
<dbReference type="EMBL" id="NIOJ01000007">
    <property type="protein sequence ID" value="PNU00735.1"/>
    <property type="molecule type" value="Genomic_DNA"/>
</dbReference>
<evidence type="ECO:0000259" key="2">
    <source>
        <dbReference type="Pfam" id="PF13717"/>
    </source>
</evidence>
<dbReference type="OrthoDB" id="2381377at2"/>
<sequence length="136" mass="15648">MSYLKEKVAYLKGLAEGMQINDASNEGKLLKAIIDVLDDIALEVDDIREVQEQLNEQVDNIDEDLAEVERIIFDDEEDYPALVECPYCHKEFEVDEDLIDDEGDTIECPHCHKKVDIDWDCECEECGDDDHDHDAE</sequence>
<dbReference type="NCBIfam" id="NF045650">
    <property type="entry name" value="CD1247_Nterm"/>
    <property type="match status" value="1"/>
</dbReference>
<protein>
    <recommendedName>
        <fullName evidence="2">Zinc finger/thioredoxin putative domain-containing protein</fullName>
    </recommendedName>
</protein>
<comment type="caution">
    <text evidence="3">The sequence shown here is derived from an EMBL/GenBank/DDBJ whole genome shotgun (WGS) entry which is preliminary data.</text>
</comment>
<dbReference type="RefSeq" id="WP_103080569.1">
    <property type="nucleotide sequence ID" value="NZ_CP021850.1"/>
</dbReference>
<dbReference type="Gene3D" id="2.20.28.160">
    <property type="match status" value="1"/>
</dbReference>
<keyword evidence="1" id="KW-0175">Coiled coil</keyword>
<feature type="coiled-coil region" evidence="1">
    <location>
        <begin position="37"/>
        <end position="71"/>
    </location>
</feature>
<proteinExistence type="predicted"/>
<dbReference type="KEGG" id="cthd:CDO33_06735"/>
<dbReference type="InterPro" id="IPR011723">
    <property type="entry name" value="Znf/thioredoxin_put"/>
</dbReference>
<dbReference type="AlphaFoldDB" id="A0A2K2FIX9"/>
<evidence type="ECO:0000256" key="1">
    <source>
        <dbReference type="SAM" id="Coils"/>
    </source>
</evidence>